<accession>A0ABV5IUD2</accession>
<evidence type="ECO:0000259" key="1">
    <source>
        <dbReference type="Pfam" id="PF10592"/>
    </source>
</evidence>
<evidence type="ECO:0000313" key="3">
    <source>
        <dbReference type="Proteomes" id="UP001589647"/>
    </source>
</evidence>
<proteinExistence type="predicted"/>
<dbReference type="Proteomes" id="UP001589647">
    <property type="component" value="Unassembled WGS sequence"/>
</dbReference>
<protein>
    <submittedName>
        <fullName evidence="2">AIPR family protein</fullName>
    </submittedName>
</protein>
<evidence type="ECO:0000313" key="2">
    <source>
        <dbReference type="EMBL" id="MFB9207595.1"/>
    </source>
</evidence>
<reference evidence="2 3" key="1">
    <citation type="submission" date="2024-09" db="EMBL/GenBank/DDBJ databases">
        <authorList>
            <person name="Sun Q."/>
            <person name="Mori K."/>
        </authorList>
    </citation>
    <scope>NUCLEOTIDE SEQUENCE [LARGE SCALE GENOMIC DNA]</scope>
    <source>
        <strain evidence="2 3">CCM 3426</strain>
    </source>
</reference>
<dbReference type="Pfam" id="PF10592">
    <property type="entry name" value="AIPR"/>
    <property type="match status" value="1"/>
</dbReference>
<feature type="domain" description="Abortive phage infection protein C-terminal" evidence="1">
    <location>
        <begin position="247"/>
        <end position="472"/>
    </location>
</feature>
<organism evidence="2 3">
    <name type="scientific">Nonomuraea spiralis</name>
    <dbReference type="NCBI Taxonomy" id="46182"/>
    <lineage>
        <taxon>Bacteria</taxon>
        <taxon>Bacillati</taxon>
        <taxon>Actinomycetota</taxon>
        <taxon>Actinomycetes</taxon>
        <taxon>Streptosporangiales</taxon>
        <taxon>Streptosporangiaceae</taxon>
        <taxon>Nonomuraea</taxon>
    </lineage>
</organism>
<gene>
    <name evidence="2" type="ORF">ACFFV7_40880</name>
</gene>
<dbReference type="InterPro" id="IPR018891">
    <property type="entry name" value="AIPR_C"/>
</dbReference>
<comment type="caution">
    <text evidence="2">The sequence shown here is derived from an EMBL/GenBank/DDBJ whole genome shotgun (WGS) entry which is preliminary data.</text>
</comment>
<dbReference type="RefSeq" id="WP_189654119.1">
    <property type="nucleotide sequence ID" value="NZ_BMRC01000058.1"/>
</dbReference>
<keyword evidence="3" id="KW-1185">Reference proteome</keyword>
<dbReference type="EMBL" id="JBHMEI010000061">
    <property type="protein sequence ID" value="MFB9207595.1"/>
    <property type="molecule type" value="Genomic_DNA"/>
</dbReference>
<name>A0ABV5IUD2_9ACTN</name>
<sequence length="706" mass="78747">MTRPTTMPTPVRQVREALTREFSGLIDLSDLSRKPDDQKEQHFLTRALAALAVRSLTGCDNVSAAGMVIDDFDDQGIDAIAFIEGMPRLWLIQAKWSDKGTARFSKAEALKHVDGLRLIDHHRFDRFNLKFQRLVEPIKAILDNPRLRITLVVAQMADQPPSPDSIKPFTDIAAEFNRYDDVLDHRILTTKEIWRIVRDDLAEPQISLSVPMRDWIHYAEPYEAYQGTVAVADIAEWHEEHGVQLYHKNIRTPLGLTNVNLGLVETLTSNPQDFWYFNNGITVLCDEVTRTQWSRSTIGPIKLDLTGASVVNGAQTVAEIHRAMAKNPSGAELAYVQVKVISTKGCPEGFANEITKATNTQNRVESRDFVALDPVQARIRIDFALSLGKTYVVKRGEMDPSPEDGCSVVHAATALACAHHNPELAARAKQNQELLWEDDSQGAYPMLFGEQPSADQIWRSVLLWRAVRSTLHGGRSTWEGRAGAIAERGDYLISHLVFQYAGSEGIEDPGSDWEIILPQVPDLTRRVLRWLVYHVDKEFGTSSLISSTFTNPERCRVLASRVIADLESNADVPQLAPEYRPNTAPSKPRQPNAVPTLVDARRIADGTTLVLTPGSKPEQVAIGEWLEEDPSRRHATWVNSRGKPLLWSADGQRYSPSGLIQHLRKLAGWDESPVAAEGTKRWAVPGEGTLAELAAEVLRSRESDDD</sequence>